<evidence type="ECO:0000313" key="3">
    <source>
        <dbReference type="Proteomes" id="UP000008827"/>
    </source>
</evidence>
<dbReference type="AlphaFoldDB" id="A0A0R0F4L4"/>
<keyword evidence="3" id="KW-1185">Reference proteome</keyword>
<dbReference type="EMBL" id="CM000851">
    <property type="protein sequence ID" value="KRH01281.1"/>
    <property type="molecule type" value="Genomic_DNA"/>
</dbReference>
<reference evidence="1" key="3">
    <citation type="submission" date="2018-07" db="EMBL/GenBank/DDBJ databases">
        <title>WGS assembly of Glycine max.</title>
        <authorList>
            <person name="Schmutz J."/>
            <person name="Cannon S."/>
            <person name="Schlueter J."/>
            <person name="Ma J."/>
            <person name="Mitros T."/>
            <person name="Nelson W."/>
            <person name="Hyten D."/>
            <person name="Song Q."/>
            <person name="Thelen J."/>
            <person name="Cheng J."/>
            <person name="Xu D."/>
            <person name="Hellsten U."/>
            <person name="May G."/>
            <person name="Yu Y."/>
            <person name="Sakurai T."/>
            <person name="Umezawa T."/>
            <person name="Bhattacharyya M."/>
            <person name="Sandhu D."/>
            <person name="Valliyodan B."/>
            <person name="Lindquist E."/>
            <person name="Peto M."/>
            <person name="Grant D."/>
            <person name="Shu S."/>
            <person name="Goodstein D."/>
            <person name="Barry K."/>
            <person name="Futrell-Griggs M."/>
            <person name="Abernathy B."/>
            <person name="Du J."/>
            <person name="Tian Z."/>
            <person name="Zhu L."/>
            <person name="Gill N."/>
            <person name="Joshi T."/>
            <person name="Libault M."/>
            <person name="Sethuraman A."/>
            <person name="Zhang X."/>
            <person name="Shinozaki K."/>
            <person name="Nguyen H."/>
            <person name="Wing R."/>
            <person name="Cregan P."/>
            <person name="Specht J."/>
            <person name="Grimwood J."/>
            <person name="Rokhsar D."/>
            <person name="Stacey G."/>
            <person name="Shoemaker R."/>
            <person name="Jackson S."/>
        </authorList>
    </citation>
    <scope>NUCLEOTIDE SEQUENCE</scope>
    <source>
        <tissue evidence="1">Callus</tissue>
    </source>
</reference>
<dbReference type="InParanoid" id="A0A0R0F4L4"/>
<proteinExistence type="predicted"/>
<reference evidence="1 2" key="1">
    <citation type="journal article" date="2010" name="Nature">
        <title>Genome sequence of the palaeopolyploid soybean.</title>
        <authorList>
            <person name="Schmutz J."/>
            <person name="Cannon S.B."/>
            <person name="Schlueter J."/>
            <person name="Ma J."/>
            <person name="Mitros T."/>
            <person name="Nelson W."/>
            <person name="Hyten D.L."/>
            <person name="Song Q."/>
            <person name="Thelen J.J."/>
            <person name="Cheng J."/>
            <person name="Xu D."/>
            <person name="Hellsten U."/>
            <person name="May G.D."/>
            <person name="Yu Y."/>
            <person name="Sakurai T."/>
            <person name="Umezawa T."/>
            <person name="Bhattacharyya M.K."/>
            <person name="Sandhu D."/>
            <person name="Valliyodan B."/>
            <person name="Lindquist E."/>
            <person name="Peto M."/>
            <person name="Grant D."/>
            <person name="Shu S."/>
            <person name="Goodstein D."/>
            <person name="Barry K."/>
            <person name="Futrell-Griggs M."/>
            <person name="Abernathy B."/>
            <person name="Du J."/>
            <person name="Tian Z."/>
            <person name="Zhu L."/>
            <person name="Gill N."/>
            <person name="Joshi T."/>
            <person name="Libault M."/>
            <person name="Sethuraman A."/>
            <person name="Zhang X.-C."/>
            <person name="Shinozaki K."/>
            <person name="Nguyen H.T."/>
            <person name="Wing R.A."/>
            <person name="Cregan P."/>
            <person name="Specht J."/>
            <person name="Grimwood J."/>
            <person name="Rokhsar D."/>
            <person name="Stacey G."/>
            <person name="Shoemaker R.C."/>
            <person name="Jackson S.A."/>
        </authorList>
    </citation>
    <scope>NUCLEOTIDE SEQUENCE</scope>
    <source>
        <strain evidence="2">cv. Williams 82</strain>
        <tissue evidence="1">Callus</tissue>
    </source>
</reference>
<reference evidence="2" key="2">
    <citation type="submission" date="2018-02" db="UniProtKB">
        <authorList>
            <consortium name="EnsemblPlants"/>
        </authorList>
    </citation>
    <scope>IDENTIFICATION</scope>
    <source>
        <strain evidence="2">Williams 82</strain>
    </source>
</reference>
<dbReference type="PaxDb" id="3847-GLYMA18G50175.1"/>
<dbReference type="Gramene" id="KRH01281">
    <property type="protein sequence ID" value="KRH01281"/>
    <property type="gene ID" value="GLYMA_18G266800"/>
</dbReference>
<name>A0A0R0F4L4_SOYBN</name>
<sequence length="116" mass="13284">MHGYKKFFAAEIKLNIHESQARQTGDKNFTFSSSSIRDGIVLKVSTKPSEKINKAHTPQHHHNLISSISVAKKQRKPQIKTIKGRKMKCQMWRAMRCCNTTVESVEYVLRSGVVWA</sequence>
<gene>
    <name evidence="1" type="ORF">GLYMA_18G266800</name>
</gene>
<organism evidence="1">
    <name type="scientific">Glycine max</name>
    <name type="common">Soybean</name>
    <name type="synonym">Glycine hispida</name>
    <dbReference type="NCBI Taxonomy" id="3847"/>
    <lineage>
        <taxon>Eukaryota</taxon>
        <taxon>Viridiplantae</taxon>
        <taxon>Streptophyta</taxon>
        <taxon>Embryophyta</taxon>
        <taxon>Tracheophyta</taxon>
        <taxon>Spermatophyta</taxon>
        <taxon>Magnoliopsida</taxon>
        <taxon>eudicotyledons</taxon>
        <taxon>Gunneridae</taxon>
        <taxon>Pentapetalae</taxon>
        <taxon>rosids</taxon>
        <taxon>fabids</taxon>
        <taxon>Fabales</taxon>
        <taxon>Fabaceae</taxon>
        <taxon>Papilionoideae</taxon>
        <taxon>50 kb inversion clade</taxon>
        <taxon>NPAAA clade</taxon>
        <taxon>indigoferoid/millettioid clade</taxon>
        <taxon>Phaseoleae</taxon>
        <taxon>Glycine</taxon>
        <taxon>Glycine subgen. Soja</taxon>
    </lineage>
</organism>
<dbReference type="EnsemblPlants" id="KRH01281">
    <property type="protein sequence ID" value="KRH01281"/>
    <property type="gene ID" value="GLYMA_18G266800"/>
</dbReference>
<evidence type="ECO:0000313" key="2">
    <source>
        <dbReference type="EnsemblPlants" id="KRH01281"/>
    </source>
</evidence>
<protein>
    <submittedName>
        <fullName evidence="1 2">Uncharacterized protein</fullName>
    </submittedName>
</protein>
<accession>A0A0R0F4L4</accession>
<dbReference type="Proteomes" id="UP000008827">
    <property type="component" value="Chromosome 18"/>
</dbReference>
<evidence type="ECO:0000313" key="1">
    <source>
        <dbReference type="EMBL" id="KRH01281.1"/>
    </source>
</evidence>